<dbReference type="AlphaFoldDB" id="A0ABD3HT65"/>
<protein>
    <submittedName>
        <fullName evidence="1">Uncharacterized protein</fullName>
    </submittedName>
</protein>
<dbReference type="PANTHER" id="PTHR46450">
    <property type="entry name" value="INACTIVE HISTONE-LYSINE N-METHYLTRANSFERASE SUVR1-RELATED"/>
    <property type="match status" value="1"/>
</dbReference>
<keyword evidence="2" id="KW-1185">Reference proteome</keyword>
<dbReference type="PANTHER" id="PTHR46450:SF24">
    <property type="entry name" value="HISTONE-LYSINE N-METHYLTRANSFERASE SUVR4"/>
    <property type="match status" value="1"/>
</dbReference>
<name>A0ABD3HT65_9MARC</name>
<evidence type="ECO:0000313" key="2">
    <source>
        <dbReference type="Proteomes" id="UP001633002"/>
    </source>
</evidence>
<dbReference type="Proteomes" id="UP001633002">
    <property type="component" value="Unassembled WGS sequence"/>
</dbReference>
<dbReference type="EMBL" id="JBJQOH010000003">
    <property type="protein sequence ID" value="KAL3694712.1"/>
    <property type="molecule type" value="Genomic_DNA"/>
</dbReference>
<gene>
    <name evidence="1" type="ORF">R1sor_008363</name>
</gene>
<accession>A0ABD3HT65</accession>
<proteinExistence type="predicted"/>
<organism evidence="1 2">
    <name type="scientific">Riccia sorocarpa</name>
    <dbReference type="NCBI Taxonomy" id="122646"/>
    <lineage>
        <taxon>Eukaryota</taxon>
        <taxon>Viridiplantae</taxon>
        <taxon>Streptophyta</taxon>
        <taxon>Embryophyta</taxon>
        <taxon>Marchantiophyta</taxon>
        <taxon>Marchantiopsida</taxon>
        <taxon>Marchantiidae</taxon>
        <taxon>Marchantiales</taxon>
        <taxon>Ricciaceae</taxon>
        <taxon>Riccia</taxon>
    </lineage>
</organism>
<comment type="caution">
    <text evidence="1">The sequence shown here is derived from an EMBL/GenBank/DDBJ whole genome shotgun (WGS) entry which is preliminary data.</text>
</comment>
<reference evidence="1 2" key="1">
    <citation type="submission" date="2024-09" db="EMBL/GenBank/DDBJ databases">
        <title>Chromosome-scale assembly of Riccia sorocarpa.</title>
        <authorList>
            <person name="Paukszto L."/>
        </authorList>
    </citation>
    <scope>NUCLEOTIDE SEQUENCE [LARGE SCALE GENOMIC DNA]</scope>
    <source>
        <strain evidence="1">LP-2024</strain>
        <tissue evidence="1">Aerial parts of the thallus</tissue>
    </source>
</reference>
<sequence>MDTGGVFAYTRDGCLKEEFLQYEMDMAQDEEKQVVFYGDWSSEKGLKVEEALCLDATFSGNVPSFINLCYFLFMLQVTIWESAAADGDGARVWSPNQSQSNGKDLGTKVAAPVETCGRDNSGNEASGMDGKLAVKRNPLRGSYLKLR</sequence>
<evidence type="ECO:0000313" key="1">
    <source>
        <dbReference type="EMBL" id="KAL3694712.1"/>
    </source>
</evidence>